<feature type="chain" id="PRO_5027753883" evidence="1">
    <location>
        <begin position="26"/>
        <end position="162"/>
    </location>
</feature>
<protein>
    <submittedName>
        <fullName evidence="4">Uncharacterized protein LOC117152238</fullName>
    </submittedName>
</protein>
<evidence type="ECO:0000259" key="2">
    <source>
        <dbReference type="Pfam" id="PF20146"/>
    </source>
</evidence>
<evidence type="ECO:0000313" key="4">
    <source>
        <dbReference type="RefSeq" id="XP_033179157.1"/>
    </source>
</evidence>
<sequence length="162" mass="18846">MKCGRISWTCLSFLSLTNFYVLIQATELDPMTSRKILPVYAVLENAGLLNSSRCRTQIDIFRNAVNNQILWALRALDISGVPSRGFVIGNNHWLGDPQDCKHFSENRTLLLSEKVRKNNSIYRNPNEEYSPFEFRFFIARARHNSTVQYHIEAEDEVSKWIF</sequence>
<accession>A0A6P8LJI2</accession>
<reference evidence="4" key="1">
    <citation type="submission" date="2025-08" db="UniProtKB">
        <authorList>
            <consortium name="RefSeq"/>
        </authorList>
    </citation>
    <scope>IDENTIFICATION</scope>
</reference>
<gene>
    <name evidence="4" type="primary">LOC117152238</name>
</gene>
<dbReference type="GeneID" id="117152238"/>
<name>A0A6P8LJI2_BOMIM</name>
<feature type="domain" description="Nose resistant-to-fluoxetine protein N-terminal" evidence="2">
    <location>
        <begin position="54"/>
        <end position="151"/>
    </location>
</feature>
<dbReference type="InterPro" id="IPR006621">
    <property type="entry name" value="Nose-resist-to-fluoxetine_N"/>
</dbReference>
<dbReference type="RefSeq" id="XP_033179157.1">
    <property type="nucleotide sequence ID" value="XM_033323266.1"/>
</dbReference>
<evidence type="ECO:0000256" key="1">
    <source>
        <dbReference type="SAM" id="SignalP"/>
    </source>
</evidence>
<dbReference type="OrthoDB" id="207378at2759"/>
<dbReference type="Pfam" id="PF20146">
    <property type="entry name" value="NRF"/>
    <property type="match status" value="1"/>
</dbReference>
<organism evidence="3 4">
    <name type="scientific">Bombus impatiens</name>
    <name type="common">Bumblebee</name>
    <dbReference type="NCBI Taxonomy" id="132113"/>
    <lineage>
        <taxon>Eukaryota</taxon>
        <taxon>Metazoa</taxon>
        <taxon>Ecdysozoa</taxon>
        <taxon>Arthropoda</taxon>
        <taxon>Hexapoda</taxon>
        <taxon>Insecta</taxon>
        <taxon>Pterygota</taxon>
        <taxon>Neoptera</taxon>
        <taxon>Endopterygota</taxon>
        <taxon>Hymenoptera</taxon>
        <taxon>Apocrita</taxon>
        <taxon>Aculeata</taxon>
        <taxon>Apoidea</taxon>
        <taxon>Anthophila</taxon>
        <taxon>Apidae</taxon>
        <taxon>Bombus</taxon>
        <taxon>Pyrobombus</taxon>
    </lineage>
</organism>
<dbReference type="Proteomes" id="UP000515180">
    <property type="component" value="Unplaced"/>
</dbReference>
<feature type="signal peptide" evidence="1">
    <location>
        <begin position="1"/>
        <end position="25"/>
    </location>
</feature>
<evidence type="ECO:0000313" key="3">
    <source>
        <dbReference type="Proteomes" id="UP000515180"/>
    </source>
</evidence>
<keyword evidence="1" id="KW-0732">Signal</keyword>
<proteinExistence type="predicted"/>
<keyword evidence="3" id="KW-1185">Reference proteome</keyword>
<dbReference type="AlphaFoldDB" id="A0A6P8LJI2"/>